<accession>A0A1Z5S5Q3</accession>
<reference evidence="2" key="2">
    <citation type="journal article" date="2018" name="Plant J.">
        <title>The Sorghum bicolor reference genome: improved assembly, gene annotations, a transcriptome atlas, and signatures of genome organization.</title>
        <authorList>
            <person name="McCormick R.F."/>
            <person name="Truong S.K."/>
            <person name="Sreedasyam A."/>
            <person name="Jenkins J."/>
            <person name="Shu S."/>
            <person name="Sims D."/>
            <person name="Kennedy M."/>
            <person name="Amirebrahimi M."/>
            <person name="Weers B.D."/>
            <person name="McKinley B."/>
            <person name="Mattison A."/>
            <person name="Morishige D.T."/>
            <person name="Grimwood J."/>
            <person name="Schmutz J."/>
            <person name="Mullet J.E."/>
        </authorList>
    </citation>
    <scope>NUCLEOTIDE SEQUENCE [LARGE SCALE GENOMIC DNA]</scope>
    <source>
        <strain evidence="2">cv. BTx623</strain>
    </source>
</reference>
<reference evidence="1 2" key="1">
    <citation type="journal article" date="2009" name="Nature">
        <title>The Sorghum bicolor genome and the diversification of grasses.</title>
        <authorList>
            <person name="Paterson A.H."/>
            <person name="Bowers J.E."/>
            <person name="Bruggmann R."/>
            <person name="Dubchak I."/>
            <person name="Grimwood J."/>
            <person name="Gundlach H."/>
            <person name="Haberer G."/>
            <person name="Hellsten U."/>
            <person name="Mitros T."/>
            <person name="Poliakov A."/>
            <person name="Schmutz J."/>
            <person name="Spannagl M."/>
            <person name="Tang H."/>
            <person name="Wang X."/>
            <person name="Wicker T."/>
            <person name="Bharti A.K."/>
            <person name="Chapman J."/>
            <person name="Feltus F.A."/>
            <person name="Gowik U."/>
            <person name="Grigoriev I.V."/>
            <person name="Lyons E."/>
            <person name="Maher C.A."/>
            <person name="Martis M."/>
            <person name="Narechania A."/>
            <person name="Otillar R.P."/>
            <person name="Penning B.W."/>
            <person name="Salamov A.A."/>
            <person name="Wang Y."/>
            <person name="Zhang L."/>
            <person name="Carpita N.C."/>
            <person name="Freeling M."/>
            <person name="Gingle A.R."/>
            <person name="Hash C.T."/>
            <person name="Keller B."/>
            <person name="Klein P."/>
            <person name="Kresovich S."/>
            <person name="McCann M.C."/>
            <person name="Ming R."/>
            <person name="Peterson D.G."/>
            <person name="Mehboob-ur-Rahman"/>
            <person name="Ware D."/>
            <person name="Westhoff P."/>
            <person name="Mayer K.F."/>
            <person name="Messing J."/>
            <person name="Rokhsar D.S."/>
        </authorList>
    </citation>
    <scope>NUCLEOTIDE SEQUENCE [LARGE SCALE GENOMIC DNA]</scope>
    <source>
        <strain evidence="2">cv. BTx623</strain>
    </source>
</reference>
<protein>
    <submittedName>
        <fullName evidence="1">Uncharacterized protein</fullName>
    </submittedName>
</protein>
<dbReference type="AlphaFoldDB" id="A0A1Z5S5Q3"/>
<organism evidence="1 2">
    <name type="scientific">Sorghum bicolor</name>
    <name type="common">Sorghum</name>
    <name type="synonym">Sorghum vulgare</name>
    <dbReference type="NCBI Taxonomy" id="4558"/>
    <lineage>
        <taxon>Eukaryota</taxon>
        <taxon>Viridiplantae</taxon>
        <taxon>Streptophyta</taxon>
        <taxon>Embryophyta</taxon>
        <taxon>Tracheophyta</taxon>
        <taxon>Spermatophyta</taxon>
        <taxon>Magnoliopsida</taxon>
        <taxon>Liliopsida</taxon>
        <taxon>Poales</taxon>
        <taxon>Poaceae</taxon>
        <taxon>PACMAD clade</taxon>
        <taxon>Panicoideae</taxon>
        <taxon>Andropogonodae</taxon>
        <taxon>Andropogoneae</taxon>
        <taxon>Sorghinae</taxon>
        <taxon>Sorghum</taxon>
    </lineage>
</organism>
<dbReference type="EMBL" id="CM000760">
    <property type="protein sequence ID" value="OQU91260.1"/>
    <property type="molecule type" value="Genomic_DNA"/>
</dbReference>
<evidence type="ECO:0000313" key="1">
    <source>
        <dbReference type="EMBL" id="OQU91260.1"/>
    </source>
</evidence>
<dbReference type="InParanoid" id="A0A1Z5S5Q3"/>
<dbReference type="Proteomes" id="UP000000768">
    <property type="component" value="Chromosome 1"/>
</dbReference>
<evidence type="ECO:0000313" key="2">
    <source>
        <dbReference type="Proteomes" id="UP000000768"/>
    </source>
</evidence>
<name>A0A1Z5S5Q3_SORBI</name>
<gene>
    <name evidence="1" type="ORF">SORBI_3001G152320</name>
</gene>
<keyword evidence="2" id="KW-1185">Reference proteome</keyword>
<dbReference type="Gramene" id="OQU91260">
    <property type="protein sequence ID" value="OQU91260"/>
    <property type="gene ID" value="SORBI_3001G152320"/>
</dbReference>
<proteinExistence type="predicted"/>
<sequence length="138" mass="15717">MRIDQSLHQERRERVEGHGKGVPNVAVQYPLHRSSQSQLSDSKFGVAELGNIVTTDFKHGSKFFALKSGPILIHRRRSFSSAPLALEVEPFLRFLLQIVCFIVLDYDKKACIIFWLVLLTDGYVSLSVSQVIRQTQLF</sequence>